<organism evidence="9 10">
    <name type="scientific">Brassica carinata</name>
    <name type="common">Ethiopian mustard</name>
    <name type="synonym">Abyssinian cabbage</name>
    <dbReference type="NCBI Taxonomy" id="52824"/>
    <lineage>
        <taxon>Eukaryota</taxon>
        <taxon>Viridiplantae</taxon>
        <taxon>Streptophyta</taxon>
        <taxon>Embryophyta</taxon>
        <taxon>Tracheophyta</taxon>
        <taxon>Spermatophyta</taxon>
        <taxon>Magnoliopsida</taxon>
        <taxon>eudicotyledons</taxon>
        <taxon>Gunneridae</taxon>
        <taxon>Pentapetalae</taxon>
        <taxon>rosids</taxon>
        <taxon>malvids</taxon>
        <taxon>Brassicales</taxon>
        <taxon>Brassicaceae</taxon>
        <taxon>Brassiceae</taxon>
        <taxon>Brassica</taxon>
    </lineage>
</organism>
<keyword evidence="7" id="KW-0413">Isomerase</keyword>
<dbReference type="SUPFAM" id="SSF52540">
    <property type="entry name" value="P-loop containing nucleoside triphosphate hydrolases"/>
    <property type="match status" value="1"/>
</dbReference>
<dbReference type="GO" id="GO:0005524">
    <property type="term" value="F:ATP binding"/>
    <property type="evidence" value="ECO:0007669"/>
    <property type="project" value="UniProtKB-KW"/>
</dbReference>
<dbReference type="PANTHER" id="PTHR23074">
    <property type="entry name" value="AAA DOMAIN-CONTAINING"/>
    <property type="match status" value="1"/>
</dbReference>
<dbReference type="GO" id="GO:0016853">
    <property type="term" value="F:isomerase activity"/>
    <property type="evidence" value="ECO:0007669"/>
    <property type="project" value="UniProtKB-KW"/>
</dbReference>
<evidence type="ECO:0000313" key="9">
    <source>
        <dbReference type="EMBL" id="KAG2330236.1"/>
    </source>
</evidence>
<accession>A0A8X7WIR4</accession>
<dbReference type="Gene3D" id="3.40.50.300">
    <property type="entry name" value="P-loop containing nucleotide triphosphate hydrolases"/>
    <property type="match status" value="1"/>
</dbReference>
<keyword evidence="3" id="KW-0493">Microtubule</keyword>
<keyword evidence="10" id="KW-1185">Reference proteome</keyword>
<dbReference type="InterPro" id="IPR027417">
    <property type="entry name" value="P-loop_NTPase"/>
</dbReference>
<evidence type="ECO:0000256" key="4">
    <source>
        <dbReference type="ARBA" id="ARBA00022741"/>
    </source>
</evidence>
<evidence type="ECO:0000256" key="7">
    <source>
        <dbReference type="ARBA" id="ARBA00023235"/>
    </source>
</evidence>
<proteinExistence type="predicted"/>
<sequence length="314" mass="35589">MLYFNGLLSPWKGILLFGPPGTGKTMLAKAVATECNTTFFNISASSVVSKWREEKTSQLTDVKENSCSKEDAKDQLVCRGVLRAAASVAAISYSAFYRGRSKLVRRSAFMFDVQKCVRPLKRMPHDWRHVHNLEEPSASLDSSNRCEDLVPHSSVHYILLCCRDIVMIQLVTGSIRTFVALMVMAAGIDVSMSVRKWRGFFHARIFWQRRHIEKVDWVSNILCTRKTEKRLRLVSDKKMKALLDYSSAVAAELDLGNLTPMDVFDGMEPRTLADSVSVMEAGQTKHVKNVKLYQTDQATKDLRSKKKKRIVVFC</sequence>
<comment type="subcellular location">
    <subcellularLocation>
        <location evidence="1">Cytoplasm</location>
        <location evidence="1">Cytoskeleton</location>
        <location evidence="1">Spindle</location>
    </subcellularLocation>
</comment>
<name>A0A8X7WIR4_BRACI</name>
<dbReference type="InterPro" id="IPR050304">
    <property type="entry name" value="MT-severing_AAA_ATPase"/>
</dbReference>
<evidence type="ECO:0000313" key="10">
    <source>
        <dbReference type="Proteomes" id="UP000886595"/>
    </source>
</evidence>
<dbReference type="Proteomes" id="UP000886595">
    <property type="component" value="Unassembled WGS sequence"/>
</dbReference>
<dbReference type="InterPro" id="IPR003959">
    <property type="entry name" value="ATPase_AAA_core"/>
</dbReference>
<dbReference type="Pfam" id="PF00004">
    <property type="entry name" value="AAA"/>
    <property type="match status" value="1"/>
</dbReference>
<dbReference type="PANTHER" id="PTHR23074:SF78">
    <property type="entry name" value="KATANIN P60 ATPASE-CONTAINING SUBUNIT A-LIKE 2"/>
    <property type="match status" value="1"/>
</dbReference>
<comment type="caution">
    <text evidence="9">The sequence shown here is derived from an EMBL/GenBank/DDBJ whole genome shotgun (WGS) entry which is preliminary data.</text>
</comment>
<keyword evidence="2" id="KW-0963">Cytoplasm</keyword>
<dbReference type="GO" id="GO:0016887">
    <property type="term" value="F:ATP hydrolysis activity"/>
    <property type="evidence" value="ECO:0007669"/>
    <property type="project" value="InterPro"/>
</dbReference>
<protein>
    <recommendedName>
        <fullName evidence="8">ATPase AAA-type core domain-containing protein</fullName>
    </recommendedName>
</protein>
<evidence type="ECO:0000256" key="3">
    <source>
        <dbReference type="ARBA" id="ARBA00022701"/>
    </source>
</evidence>
<gene>
    <name evidence="9" type="ORF">Bca52824_001416</name>
</gene>
<evidence type="ECO:0000256" key="2">
    <source>
        <dbReference type="ARBA" id="ARBA00022490"/>
    </source>
</evidence>
<dbReference type="GO" id="GO:0005819">
    <property type="term" value="C:spindle"/>
    <property type="evidence" value="ECO:0007669"/>
    <property type="project" value="UniProtKB-SubCell"/>
</dbReference>
<feature type="domain" description="ATPase AAA-type core" evidence="8">
    <location>
        <begin position="14"/>
        <end position="66"/>
    </location>
</feature>
<evidence type="ECO:0000259" key="8">
    <source>
        <dbReference type="Pfam" id="PF00004"/>
    </source>
</evidence>
<evidence type="ECO:0000256" key="1">
    <source>
        <dbReference type="ARBA" id="ARBA00004186"/>
    </source>
</evidence>
<dbReference type="GO" id="GO:0005874">
    <property type="term" value="C:microtubule"/>
    <property type="evidence" value="ECO:0007669"/>
    <property type="project" value="UniProtKB-KW"/>
</dbReference>
<dbReference type="AlphaFoldDB" id="A0A8X7WIR4"/>
<keyword evidence="5" id="KW-0067">ATP-binding</keyword>
<dbReference type="EMBL" id="JAAMPC010000001">
    <property type="protein sequence ID" value="KAG2330236.1"/>
    <property type="molecule type" value="Genomic_DNA"/>
</dbReference>
<keyword evidence="4" id="KW-0547">Nucleotide-binding</keyword>
<evidence type="ECO:0000256" key="5">
    <source>
        <dbReference type="ARBA" id="ARBA00022840"/>
    </source>
</evidence>
<keyword evidence="6" id="KW-0206">Cytoskeleton</keyword>
<reference evidence="9 10" key="1">
    <citation type="submission" date="2020-02" db="EMBL/GenBank/DDBJ databases">
        <authorList>
            <person name="Ma Q."/>
            <person name="Huang Y."/>
            <person name="Song X."/>
            <person name="Pei D."/>
        </authorList>
    </citation>
    <scope>NUCLEOTIDE SEQUENCE [LARGE SCALE GENOMIC DNA]</scope>
    <source>
        <strain evidence="9">Sxm20200214</strain>
        <tissue evidence="9">Leaf</tissue>
    </source>
</reference>
<evidence type="ECO:0000256" key="6">
    <source>
        <dbReference type="ARBA" id="ARBA00023212"/>
    </source>
</evidence>